<gene>
    <name evidence="3" type="ORF">E1B28_010429</name>
</gene>
<keyword evidence="4" id="KW-1185">Reference proteome</keyword>
<evidence type="ECO:0000256" key="1">
    <source>
        <dbReference type="SAM" id="Coils"/>
    </source>
</evidence>
<feature type="coiled-coil region" evidence="1">
    <location>
        <begin position="44"/>
        <end position="148"/>
    </location>
</feature>
<dbReference type="Gene3D" id="1.20.1270.60">
    <property type="entry name" value="Arfaptin homology (AH) domain/BAR domain"/>
    <property type="match status" value="1"/>
</dbReference>
<comment type="caution">
    <text evidence="3">The sequence shown here is derived from an EMBL/GenBank/DDBJ whole genome shotgun (WGS) entry which is preliminary data.</text>
</comment>
<name>A0A9P7RX57_9AGAR</name>
<evidence type="ECO:0000256" key="2">
    <source>
        <dbReference type="SAM" id="Phobius"/>
    </source>
</evidence>
<dbReference type="GeneID" id="66079505"/>
<feature type="transmembrane region" description="Helical" evidence="2">
    <location>
        <begin position="12"/>
        <end position="33"/>
    </location>
</feature>
<protein>
    <submittedName>
        <fullName evidence="3">Uncharacterized protein</fullName>
    </submittedName>
</protein>
<keyword evidence="2" id="KW-0472">Membrane</keyword>
<keyword evidence="2" id="KW-0812">Transmembrane</keyword>
<keyword evidence="2" id="KW-1133">Transmembrane helix</keyword>
<accession>A0A9P7RX57</accession>
<dbReference type="RefSeq" id="XP_043007861.1">
    <property type="nucleotide sequence ID" value="XM_043155395.1"/>
</dbReference>
<dbReference type="AlphaFoldDB" id="A0A9P7RX57"/>
<evidence type="ECO:0000313" key="3">
    <source>
        <dbReference type="EMBL" id="KAG7091391.1"/>
    </source>
</evidence>
<organism evidence="3 4">
    <name type="scientific">Marasmius oreades</name>
    <name type="common">fairy-ring Marasmius</name>
    <dbReference type="NCBI Taxonomy" id="181124"/>
    <lineage>
        <taxon>Eukaryota</taxon>
        <taxon>Fungi</taxon>
        <taxon>Dikarya</taxon>
        <taxon>Basidiomycota</taxon>
        <taxon>Agaricomycotina</taxon>
        <taxon>Agaricomycetes</taxon>
        <taxon>Agaricomycetidae</taxon>
        <taxon>Agaricales</taxon>
        <taxon>Marasmiineae</taxon>
        <taxon>Marasmiaceae</taxon>
        <taxon>Marasmius</taxon>
    </lineage>
</organism>
<dbReference type="KEGG" id="more:E1B28_010429"/>
<dbReference type="OrthoDB" id="3222645at2759"/>
<reference evidence="3" key="1">
    <citation type="journal article" date="2021" name="Genome Biol. Evol.">
        <title>The assembled and annotated genome of the fairy-ring fungus Marasmius oreades.</title>
        <authorList>
            <person name="Hiltunen M."/>
            <person name="Ament-Velasquez S.L."/>
            <person name="Johannesson H."/>
        </authorList>
    </citation>
    <scope>NUCLEOTIDE SEQUENCE</scope>
    <source>
        <strain evidence="3">03SP1</strain>
    </source>
</reference>
<dbReference type="EMBL" id="CM032186">
    <property type="protein sequence ID" value="KAG7091391.1"/>
    <property type="molecule type" value="Genomic_DNA"/>
</dbReference>
<keyword evidence="1" id="KW-0175">Coiled coil</keyword>
<dbReference type="InterPro" id="IPR027267">
    <property type="entry name" value="AH/BAR_dom_sf"/>
</dbReference>
<evidence type="ECO:0000313" key="4">
    <source>
        <dbReference type="Proteomes" id="UP001049176"/>
    </source>
</evidence>
<proteinExistence type="predicted"/>
<dbReference type="Proteomes" id="UP001049176">
    <property type="component" value="Chromosome 6"/>
</dbReference>
<sequence length="445" mass="50950">MSSATTSSSVTYYGVGFLGIFSIASYFSIAKLWERFANGRENSVDRMQRHIDTLNQALERREAEMNQLRGDLAAAAEAMRQREKTWEKDRKEIEEECKDLERRRQEASEQNTVLAESLQAYTQEVQLAKEEVARLRSLKEELETSTSAMREQTFPAGTNRISDTDVTFMVAGLNGDILRTAQLLTEFFESESRDRMQGLGEDALLEGAIDFTKEILGDRMTDMLSGFNHREVVLLQIAFQASICAYSEWITTSWVYRDRDDEQMIQEIYDRLREREEQPISSRWRVLTRKYVRQVFRHTPQVDLSDYFFDAFANILVTAGLQNSGTLGELTDQLKTHFASHIADIINRAIKLNNVIGDDITSCELVPINCETGILFDEDSMENTFDPPSWSNSFTEENILCTTELGLLRSEKVHGKEGEWTHLILLKPKVVLQSAFRTVSPVSDH</sequence>